<dbReference type="Gene3D" id="3.40.50.300">
    <property type="entry name" value="P-loop containing nucleotide triphosphate hydrolases"/>
    <property type="match status" value="1"/>
</dbReference>
<evidence type="ECO:0000259" key="2">
    <source>
        <dbReference type="Pfam" id="PF24883"/>
    </source>
</evidence>
<gene>
    <name evidence="3" type="ORF">RDB_LOCUS177339</name>
</gene>
<dbReference type="InterPro" id="IPR027417">
    <property type="entry name" value="P-loop_NTPase"/>
</dbReference>
<feature type="domain" description="Nephrocystin 3-like N-terminal" evidence="2">
    <location>
        <begin position="129"/>
        <end position="287"/>
    </location>
</feature>
<dbReference type="Pfam" id="PF24883">
    <property type="entry name" value="NPHP3_N"/>
    <property type="match status" value="1"/>
</dbReference>
<dbReference type="InterPro" id="IPR056884">
    <property type="entry name" value="NPHP3-like_N"/>
</dbReference>
<keyword evidence="1" id="KW-0677">Repeat</keyword>
<evidence type="ECO:0000313" key="3">
    <source>
        <dbReference type="EMBL" id="CAE7226956.1"/>
    </source>
</evidence>
<dbReference type="PANTHER" id="PTHR10039:SF14">
    <property type="entry name" value="NACHT DOMAIN-CONTAINING PROTEIN"/>
    <property type="match status" value="1"/>
</dbReference>
<dbReference type="PANTHER" id="PTHR10039">
    <property type="entry name" value="AMELOGENIN"/>
    <property type="match status" value="1"/>
</dbReference>
<accession>A0A8H3EDD1</accession>
<sequence>MADVLNRYPGGFMSESSNGSIANLAQSIQREVTEIKQLETRERVGRFLDAARDEEDVIQRYRLIESLFRRLQTGYKCDITMRTHDQVQKQLDTTLLRGMIPVDDSRYNSSYSTTIRRRACTAETREAIHQTLQDWTTNLESEKIYWMNGMAGTGKTTIAYSFCEWLEETNRLGASFFCSRISATCRSLSQIIPTIAYQLAQFSPAFRSKLCAVLNNNPDAGKLNVVQQFEKLINGPMLAASDAIPDSIVIVIDALDECDDNYSVRLLLDLLLKFTEQLPLKFFVSSRPEPVIRERMMSQGGAARSIVYLHDIEASIVEEDIKKYLTEALHPMHPPPSTKHIELLAKRSRNLFIYAATVVRYIYPEDVRVDSNTRLKSMLKAISDPTTIAENKYEDLDRLYTTVLSAVFHARLDRWEKQQMERVLWIVVCAREPTTVATIASLANLSEDQYDINSARIVS</sequence>
<reference evidence="3" key="1">
    <citation type="submission" date="2021-01" db="EMBL/GenBank/DDBJ databases">
        <authorList>
            <person name="Kaushik A."/>
        </authorList>
    </citation>
    <scope>NUCLEOTIDE SEQUENCE</scope>
    <source>
        <strain evidence="3">AG5</strain>
    </source>
</reference>
<dbReference type="EMBL" id="CAJNJQ010006334">
    <property type="protein sequence ID" value="CAE7226956.1"/>
    <property type="molecule type" value="Genomic_DNA"/>
</dbReference>
<proteinExistence type="predicted"/>
<comment type="caution">
    <text evidence="3">The sequence shown here is derived from an EMBL/GenBank/DDBJ whole genome shotgun (WGS) entry which is preliminary data.</text>
</comment>
<protein>
    <recommendedName>
        <fullName evidence="2">Nephrocystin 3-like N-terminal domain-containing protein</fullName>
    </recommendedName>
</protein>
<evidence type="ECO:0000313" key="4">
    <source>
        <dbReference type="Proteomes" id="UP000663827"/>
    </source>
</evidence>
<dbReference type="SUPFAM" id="SSF52540">
    <property type="entry name" value="P-loop containing nucleoside triphosphate hydrolases"/>
    <property type="match status" value="1"/>
</dbReference>
<evidence type="ECO:0000256" key="1">
    <source>
        <dbReference type="ARBA" id="ARBA00022737"/>
    </source>
</evidence>
<name>A0A8H3EDD1_9AGAM</name>
<dbReference type="Proteomes" id="UP000663827">
    <property type="component" value="Unassembled WGS sequence"/>
</dbReference>
<organism evidence="3 4">
    <name type="scientific">Rhizoctonia solani</name>
    <dbReference type="NCBI Taxonomy" id="456999"/>
    <lineage>
        <taxon>Eukaryota</taxon>
        <taxon>Fungi</taxon>
        <taxon>Dikarya</taxon>
        <taxon>Basidiomycota</taxon>
        <taxon>Agaricomycotina</taxon>
        <taxon>Agaricomycetes</taxon>
        <taxon>Cantharellales</taxon>
        <taxon>Ceratobasidiaceae</taxon>
        <taxon>Rhizoctonia</taxon>
    </lineage>
</organism>
<dbReference type="AlphaFoldDB" id="A0A8H3EDD1"/>